<dbReference type="SMART" id="SM00673">
    <property type="entry name" value="CARP"/>
    <property type="match status" value="1"/>
</dbReference>
<dbReference type="InterPro" id="IPR006599">
    <property type="entry name" value="CARP_motif"/>
</dbReference>
<evidence type="ECO:0000313" key="4">
    <source>
        <dbReference type="EMBL" id="GJQ09545.1"/>
    </source>
</evidence>
<dbReference type="InterPro" id="IPR016098">
    <property type="entry name" value="CAP/MinC_C"/>
</dbReference>
<dbReference type="AlphaFoldDB" id="A0A9C7PS62"/>
<comment type="similarity">
    <text evidence="1">Belongs to the TBCC family.</text>
</comment>
<feature type="domain" description="C-CAP/cofactor C-like" evidence="3">
    <location>
        <begin position="112"/>
        <end position="270"/>
    </location>
</feature>
<evidence type="ECO:0000256" key="1">
    <source>
        <dbReference type="ARBA" id="ARBA00008848"/>
    </source>
</evidence>
<evidence type="ECO:0000256" key="2">
    <source>
        <dbReference type="ARBA" id="ARBA00023186"/>
    </source>
</evidence>
<comment type="caution">
    <text evidence="4">The sequence shown here is derived from an EMBL/GenBank/DDBJ whole genome shotgun (WGS) entry which is preliminary data.</text>
</comment>
<dbReference type="GO" id="GO:0007021">
    <property type="term" value="P:tubulin complex assembly"/>
    <property type="evidence" value="ECO:0007669"/>
    <property type="project" value="TreeGrafter"/>
</dbReference>
<dbReference type="GO" id="GO:0007023">
    <property type="term" value="P:post-chaperonin tubulin folding pathway"/>
    <property type="evidence" value="ECO:0007669"/>
    <property type="project" value="InterPro"/>
</dbReference>
<evidence type="ECO:0000259" key="3">
    <source>
        <dbReference type="PROSITE" id="PS51329"/>
    </source>
</evidence>
<gene>
    <name evidence="4" type="ORF">GpartN1_g1336.t1</name>
</gene>
<keyword evidence="2" id="KW-0143">Chaperone</keyword>
<sequence>MSTESLFDRMQTRVKSLQREIQKLLECEKTEQMKTIGNLESSFISLCQETSLNQRHLTAYEKRKMNVSLNGLQEGLEHIKYKLKPHNKLRWDIAGKEKATQEEQKVPEDKVPSAQQIETVSDESALVVFENLIDKTSNVTSCLGNTDNRGLDVRFLNCNNCCLYLNSWIRDCQVKGMANCKVMIGPVQTAAYVQECTDCVIYVAAQQVRIHDCQRCVLRVQSKQGSILERSKDIVFGPYNYQYPGIEEDFQKVGLYCEKDSWKKVRDFQFFSNRKEQHWRLMEESGDDSS</sequence>
<name>A0A9C7PS62_9RHOD</name>
<dbReference type="Gene3D" id="2.160.20.70">
    <property type="match status" value="1"/>
</dbReference>
<dbReference type="EMBL" id="BQMJ01000009">
    <property type="protein sequence ID" value="GJQ09545.1"/>
    <property type="molecule type" value="Genomic_DNA"/>
</dbReference>
<dbReference type="InterPro" id="IPR012945">
    <property type="entry name" value="Tubulin-bd_cofactor_C_dom"/>
</dbReference>
<dbReference type="PANTHER" id="PTHR15139">
    <property type="entry name" value="TUBULIN FOLDING COFACTOR C"/>
    <property type="match status" value="1"/>
</dbReference>
<reference evidence="4" key="1">
    <citation type="journal article" date="2022" name="Proc. Natl. Acad. Sci. U.S.A.">
        <title>Life cycle and functional genomics of the unicellular red alga Galdieria for elucidating algal and plant evolution and industrial use.</title>
        <authorList>
            <person name="Hirooka S."/>
            <person name="Itabashi T."/>
            <person name="Ichinose T.M."/>
            <person name="Onuma R."/>
            <person name="Fujiwara T."/>
            <person name="Yamashita S."/>
            <person name="Jong L.W."/>
            <person name="Tomita R."/>
            <person name="Iwane A.H."/>
            <person name="Miyagishima S.Y."/>
        </authorList>
    </citation>
    <scope>NUCLEOTIDE SEQUENCE</scope>
    <source>
        <strain evidence="4">NBRC 102759</strain>
    </source>
</reference>
<protein>
    <recommendedName>
        <fullName evidence="3">C-CAP/cofactor C-like domain-containing protein</fullName>
    </recommendedName>
</protein>
<organism evidence="4 5">
    <name type="scientific">Galdieria partita</name>
    <dbReference type="NCBI Taxonomy" id="83374"/>
    <lineage>
        <taxon>Eukaryota</taxon>
        <taxon>Rhodophyta</taxon>
        <taxon>Bangiophyceae</taxon>
        <taxon>Galdieriales</taxon>
        <taxon>Galdieriaceae</taxon>
        <taxon>Galdieria</taxon>
    </lineage>
</organism>
<dbReference type="InterPro" id="IPR027684">
    <property type="entry name" value="TBCC"/>
</dbReference>
<evidence type="ECO:0000313" key="5">
    <source>
        <dbReference type="Proteomes" id="UP001061958"/>
    </source>
</evidence>
<dbReference type="OrthoDB" id="194775at2759"/>
<dbReference type="GO" id="GO:0005737">
    <property type="term" value="C:cytoplasm"/>
    <property type="evidence" value="ECO:0007669"/>
    <property type="project" value="TreeGrafter"/>
</dbReference>
<dbReference type="PANTHER" id="PTHR15139:SF0">
    <property type="entry name" value="TUBULIN-SPECIFIC CHAPERONE C"/>
    <property type="match status" value="1"/>
</dbReference>
<dbReference type="InterPro" id="IPR017901">
    <property type="entry name" value="C-CAP_CF_C-like"/>
</dbReference>
<keyword evidence="5" id="KW-1185">Reference proteome</keyword>
<dbReference type="Proteomes" id="UP001061958">
    <property type="component" value="Unassembled WGS sequence"/>
</dbReference>
<proteinExistence type="inferred from homology"/>
<dbReference type="Pfam" id="PF07986">
    <property type="entry name" value="TBCC"/>
    <property type="match status" value="1"/>
</dbReference>
<accession>A0A9C7PS62</accession>
<reference evidence="4" key="2">
    <citation type="submission" date="2022-01" db="EMBL/GenBank/DDBJ databases">
        <authorList>
            <person name="Hirooka S."/>
            <person name="Miyagishima S.Y."/>
        </authorList>
    </citation>
    <scope>NUCLEOTIDE SEQUENCE</scope>
    <source>
        <strain evidence="4">NBRC 102759</strain>
    </source>
</reference>
<dbReference type="PROSITE" id="PS51329">
    <property type="entry name" value="C_CAP_COFACTOR_C"/>
    <property type="match status" value="1"/>
</dbReference>